<dbReference type="OrthoDB" id="9798604at2"/>
<gene>
    <name evidence="8" type="ORF">CR165_11330</name>
</gene>
<evidence type="ECO:0000256" key="4">
    <source>
        <dbReference type="ARBA" id="ARBA00022827"/>
    </source>
</evidence>
<name>A0A2U1V462_9PROT</name>
<feature type="region of interest" description="Disordered" evidence="6">
    <location>
        <begin position="54"/>
        <end position="73"/>
    </location>
</feature>
<organism evidence="8 9">
    <name type="scientific">Teichococcus aestuarii</name>
    <dbReference type="NCBI Taxonomy" id="568898"/>
    <lineage>
        <taxon>Bacteria</taxon>
        <taxon>Pseudomonadati</taxon>
        <taxon>Pseudomonadota</taxon>
        <taxon>Alphaproteobacteria</taxon>
        <taxon>Acetobacterales</taxon>
        <taxon>Roseomonadaceae</taxon>
        <taxon>Roseomonas</taxon>
    </lineage>
</organism>
<dbReference type="InterPro" id="IPR051473">
    <property type="entry name" value="P2Ox-like"/>
</dbReference>
<sequence>MILDALSLAPGTTLEADLCIVGGGAAGLSLASALEDSGLSVLLLEAGGRKFDPRQQDGLQGSVAPGSSHSPPHMYRRRVLGGATAIWGGRCVPFDPIDLEARDWVERSGWPIGWDDLAAYYPAAQVHCEAGAYAYDVGTALPAGAPPTIEGFSDPDLIADRLERFSRPTDFGKSTFARLTAARQVRILLNAQALRLVTEGAAGQAGPVQRLEAASAPGRGLTVRARRYVLATGGLEVPRLLMASDESRRGGLGNESGALGRYYMCHAENTLGRLRLTPSNRPVALDFEVTEDGTYVRRKFGLSAAAQRREGLLNTIFRLHYPLIADPAHGSGVLSAMYLVKDAILPEYRRKLATIEIANRGRMVRDSRFWLSHMANVVKDSPGVLKFGQAWLRKRTFASRKLPFVVVRSRDGSYPLDVNAEQVPNADSRVTLTGERDAYGLPRLQVDWRLHRQDIDSLVRSMRVARDAFARSGTATLTFDDATIEDEVRASTPVGGHHIGTARMAESPRDGVVDAHCAVHGVPNLYVASAAVFPTSSHANPTLTIVALALRLADHLKACAAREAAPAPKAVPELT</sequence>
<dbReference type="EMBL" id="PDOA01000006">
    <property type="protein sequence ID" value="PWC28708.1"/>
    <property type="molecule type" value="Genomic_DNA"/>
</dbReference>
<proteinExistence type="inferred from homology"/>
<evidence type="ECO:0000256" key="5">
    <source>
        <dbReference type="ARBA" id="ARBA00023002"/>
    </source>
</evidence>
<dbReference type="InterPro" id="IPR007867">
    <property type="entry name" value="GMC_OxRtase_C"/>
</dbReference>
<keyword evidence="3" id="KW-0285">Flavoprotein</keyword>
<dbReference type="Proteomes" id="UP000245048">
    <property type="component" value="Unassembled WGS sequence"/>
</dbReference>
<dbReference type="InterPro" id="IPR036188">
    <property type="entry name" value="FAD/NAD-bd_sf"/>
</dbReference>
<dbReference type="AlphaFoldDB" id="A0A2U1V462"/>
<evidence type="ECO:0000313" key="8">
    <source>
        <dbReference type="EMBL" id="PWC28708.1"/>
    </source>
</evidence>
<dbReference type="RefSeq" id="WP_109517103.1">
    <property type="nucleotide sequence ID" value="NZ_PDOA01000006.1"/>
</dbReference>
<evidence type="ECO:0000313" key="9">
    <source>
        <dbReference type="Proteomes" id="UP000245048"/>
    </source>
</evidence>
<feature type="domain" description="Glucose-methanol-choline oxidoreductase C-terminal" evidence="7">
    <location>
        <begin position="424"/>
        <end position="549"/>
    </location>
</feature>
<evidence type="ECO:0000256" key="3">
    <source>
        <dbReference type="ARBA" id="ARBA00022630"/>
    </source>
</evidence>
<protein>
    <submittedName>
        <fullName evidence="8">FAD-dependent oxidoreductase</fullName>
    </submittedName>
</protein>
<evidence type="ECO:0000259" key="7">
    <source>
        <dbReference type="Pfam" id="PF05199"/>
    </source>
</evidence>
<dbReference type="PANTHER" id="PTHR42784">
    <property type="entry name" value="PYRANOSE 2-OXIDASE"/>
    <property type="match status" value="1"/>
</dbReference>
<accession>A0A2U1V462</accession>
<dbReference type="Pfam" id="PF05199">
    <property type="entry name" value="GMC_oxred_C"/>
    <property type="match status" value="1"/>
</dbReference>
<dbReference type="GO" id="GO:0016614">
    <property type="term" value="F:oxidoreductase activity, acting on CH-OH group of donors"/>
    <property type="evidence" value="ECO:0007669"/>
    <property type="project" value="InterPro"/>
</dbReference>
<keyword evidence="4" id="KW-0274">FAD</keyword>
<evidence type="ECO:0000256" key="1">
    <source>
        <dbReference type="ARBA" id="ARBA00001974"/>
    </source>
</evidence>
<keyword evidence="9" id="KW-1185">Reference proteome</keyword>
<dbReference type="PANTHER" id="PTHR42784:SF1">
    <property type="entry name" value="PYRANOSE 2-OXIDASE"/>
    <property type="match status" value="1"/>
</dbReference>
<comment type="cofactor">
    <cofactor evidence="1">
        <name>FAD</name>
        <dbReference type="ChEBI" id="CHEBI:57692"/>
    </cofactor>
</comment>
<evidence type="ECO:0000256" key="2">
    <source>
        <dbReference type="ARBA" id="ARBA00010790"/>
    </source>
</evidence>
<comment type="similarity">
    <text evidence="2">Belongs to the GMC oxidoreductase family.</text>
</comment>
<keyword evidence="5" id="KW-0560">Oxidoreductase</keyword>
<dbReference type="SUPFAM" id="SSF51905">
    <property type="entry name" value="FAD/NAD(P)-binding domain"/>
    <property type="match status" value="1"/>
</dbReference>
<evidence type="ECO:0000256" key="6">
    <source>
        <dbReference type="SAM" id="MobiDB-lite"/>
    </source>
</evidence>
<dbReference type="Gene3D" id="3.50.50.60">
    <property type="entry name" value="FAD/NAD(P)-binding domain"/>
    <property type="match status" value="2"/>
</dbReference>
<reference evidence="9" key="1">
    <citation type="submission" date="2017-10" db="EMBL/GenBank/DDBJ databases">
        <authorList>
            <person name="Toshchakov S.V."/>
            <person name="Goeva M.A."/>
        </authorList>
    </citation>
    <scope>NUCLEOTIDE SEQUENCE [LARGE SCALE GENOMIC DNA]</scope>
    <source>
        <strain evidence="9">JR1/69-1-13</strain>
    </source>
</reference>
<comment type="caution">
    <text evidence="8">The sequence shown here is derived from an EMBL/GenBank/DDBJ whole genome shotgun (WGS) entry which is preliminary data.</text>
</comment>
<dbReference type="Pfam" id="PF13450">
    <property type="entry name" value="NAD_binding_8"/>
    <property type="match status" value="1"/>
</dbReference>